<feature type="compositionally biased region" description="Basic and acidic residues" evidence="1">
    <location>
        <begin position="1"/>
        <end position="13"/>
    </location>
</feature>
<evidence type="ECO:0000256" key="1">
    <source>
        <dbReference type="SAM" id="MobiDB-lite"/>
    </source>
</evidence>
<feature type="compositionally biased region" description="Basic residues" evidence="1">
    <location>
        <begin position="73"/>
        <end position="93"/>
    </location>
</feature>
<name>A0AA36FXF2_9BILA</name>
<feature type="region of interest" description="Disordered" evidence="1">
    <location>
        <begin position="1"/>
        <end position="158"/>
    </location>
</feature>
<protein>
    <submittedName>
        <fullName evidence="2">Uncharacterized protein</fullName>
    </submittedName>
</protein>
<feature type="compositionally biased region" description="Basic and acidic residues" evidence="1">
    <location>
        <begin position="1116"/>
        <end position="1142"/>
    </location>
</feature>
<feature type="region of interest" description="Disordered" evidence="1">
    <location>
        <begin position="172"/>
        <end position="196"/>
    </location>
</feature>
<feature type="compositionally biased region" description="Basic and acidic residues" evidence="1">
    <location>
        <begin position="136"/>
        <end position="146"/>
    </location>
</feature>
<feature type="region of interest" description="Disordered" evidence="1">
    <location>
        <begin position="1083"/>
        <end position="1155"/>
    </location>
</feature>
<evidence type="ECO:0000313" key="3">
    <source>
        <dbReference type="Proteomes" id="UP001177023"/>
    </source>
</evidence>
<sequence>MPSRDSDRPPPDRSRRKATPTRRRDGAADTSGRRSARHSPPRRPSSGRSTQEGSSRHHSAPARRSDNNSSSRRTSRHTPSPRHSRRDTSRRHASPSSSERRISDTSSTPRDHKSAASTDSRRAASRHSSNRTARAAHSEKRAEVKLKPKSTTASTSPSDAASLATALAATQIASTSTARNDTVSGGVRTPPHARADMRDFPLDMSDLDFVAAGQEAYEEAKERQEQDIVYQETPAFWIDTPPMRHSGNQSFAVDPRTDAFDHIPLGMSPKVIIPYEIKDWRQGGNPGQTEFQACIDLHSYHVEYVLTKGYYTHPLHTPLKLSWLINIRPRLEDDDLFMSEPRRRHIVRAFIYATRQMMADPSDDTRNNVKTFFRNLTSMNVIASVLFADRGQVLYNILSSALDATQADGIIDTLWEYFDELAQKDAAYYNVLLMALDLHTNLSRELQLHHTQDGITWSKTLADGKRRLRDIRMGQFDTIMKYMSNFNTQLARTRQKEFQDQSDFREGERQVKRHRMREPPSEAFTLPGHDNALCEHGVIHPPTPIVEPFDKYTVVKPASLLRAAAQRQPVNFFRDIPRYTLVIRGSTVVIAALTTRQKEFLEAIHLARPGLLKIPDEFTHIWVRDPDFVLPPIGTEKHALTYDEYVHDTELMKFCREVYTDPDNVDFESTLHPWNPETRRSKRPSQCIRELPQWCADTRFSQMSPAELTEADKRHWHALINPPNKKDHSWARYRDDPTVAYKCEDEFQHIQWLLATKTIPTFRVTSRPTQRPPGQDAKEVVMEYEPVRKWNRHYRFCDGIFPDMVPYLRARSVGLDSVEEMEFTYKKLTVDIEHRWDLLWILFYRNLNGNTDHVIQRAVRIFLGDKSTFKDPFRTPEQALEDFLRQPYYAKRDIETHKGDSNPKCSCLGDGSYFHCPEVCHVLSDFSTFLSIAKATGICPGTSDNTGQICSRSRVWEFGKSIPTPHQMDACSLTKKHGRCTFCGAPDHQLPWCRFFRTQIGTYDMDEDDMVPPLHILVNWNRALFPRNGLQMFTNAITSGEPVQIDVDTFFQDPNPEQTPAAAAAPSNIHALAFDLALKFATSSSTGRKRPSQENLQIEHKRQKDDRPSTSFATPSKEKAPRPTLKERDHPKDSRRPDDKKFSAARSRHRSTDRK</sequence>
<gene>
    <name evidence="2" type="ORF">MSPICULIGERA_LOCUS9991</name>
</gene>
<proteinExistence type="predicted"/>
<feature type="compositionally biased region" description="Basic residues" evidence="1">
    <location>
        <begin position="1146"/>
        <end position="1155"/>
    </location>
</feature>
<feature type="compositionally biased region" description="Basic and acidic residues" evidence="1">
    <location>
        <begin position="1097"/>
        <end position="1108"/>
    </location>
</feature>
<feature type="compositionally biased region" description="Basic and acidic residues" evidence="1">
    <location>
        <begin position="497"/>
        <end position="510"/>
    </location>
</feature>
<feature type="non-terminal residue" evidence="2">
    <location>
        <position position="1155"/>
    </location>
</feature>
<organism evidence="2 3">
    <name type="scientific">Mesorhabditis spiculigera</name>
    <dbReference type="NCBI Taxonomy" id="96644"/>
    <lineage>
        <taxon>Eukaryota</taxon>
        <taxon>Metazoa</taxon>
        <taxon>Ecdysozoa</taxon>
        <taxon>Nematoda</taxon>
        <taxon>Chromadorea</taxon>
        <taxon>Rhabditida</taxon>
        <taxon>Rhabditina</taxon>
        <taxon>Rhabditomorpha</taxon>
        <taxon>Rhabditoidea</taxon>
        <taxon>Rhabditidae</taxon>
        <taxon>Mesorhabditinae</taxon>
        <taxon>Mesorhabditis</taxon>
    </lineage>
</organism>
<dbReference type="Proteomes" id="UP001177023">
    <property type="component" value="Unassembled WGS sequence"/>
</dbReference>
<comment type="caution">
    <text evidence="2">The sequence shown here is derived from an EMBL/GenBank/DDBJ whole genome shotgun (WGS) entry which is preliminary data.</text>
</comment>
<evidence type="ECO:0000313" key="2">
    <source>
        <dbReference type="EMBL" id="CAJ0571588.1"/>
    </source>
</evidence>
<dbReference type="EMBL" id="CATQJA010002573">
    <property type="protein sequence ID" value="CAJ0571588.1"/>
    <property type="molecule type" value="Genomic_DNA"/>
</dbReference>
<dbReference type="AlphaFoldDB" id="A0AA36FXF2"/>
<accession>A0AA36FXF2</accession>
<keyword evidence="3" id="KW-1185">Reference proteome</keyword>
<feature type="region of interest" description="Disordered" evidence="1">
    <location>
        <begin position="497"/>
        <end position="526"/>
    </location>
</feature>
<feature type="compositionally biased region" description="Basic and acidic residues" evidence="1">
    <location>
        <begin position="98"/>
        <end position="122"/>
    </location>
</feature>
<reference evidence="2" key="1">
    <citation type="submission" date="2023-06" db="EMBL/GenBank/DDBJ databases">
        <authorList>
            <person name="Delattre M."/>
        </authorList>
    </citation>
    <scope>NUCLEOTIDE SEQUENCE</scope>
    <source>
        <strain evidence="2">AF72</strain>
    </source>
</reference>